<dbReference type="OrthoDB" id="9810206at2"/>
<evidence type="ECO:0000256" key="5">
    <source>
        <dbReference type="ARBA" id="ARBA00022989"/>
    </source>
</evidence>
<feature type="transmembrane region" description="Helical" evidence="7">
    <location>
        <begin position="82"/>
        <end position="103"/>
    </location>
</feature>
<gene>
    <name evidence="8" type="ORF">C7I84_10355</name>
</gene>
<proteinExistence type="inferred from homology"/>
<comment type="caution">
    <text evidence="8">The sequence shown here is derived from an EMBL/GenBank/DDBJ whole genome shotgun (WGS) entry which is preliminary data.</text>
</comment>
<dbReference type="PANTHER" id="PTHR33452:SF1">
    <property type="entry name" value="INNER MEMBRANE PROTEIN YPHA-RELATED"/>
    <property type="match status" value="1"/>
</dbReference>
<feature type="transmembrane region" description="Helical" evidence="7">
    <location>
        <begin position="115"/>
        <end position="134"/>
    </location>
</feature>
<feature type="transmembrane region" description="Helical" evidence="7">
    <location>
        <begin position="12"/>
        <end position="35"/>
    </location>
</feature>
<comment type="subcellular location">
    <subcellularLocation>
        <location evidence="1">Cell membrane</location>
        <topology evidence="1">Multi-pass membrane protein</topology>
    </subcellularLocation>
</comment>
<dbReference type="InterPro" id="IPR032808">
    <property type="entry name" value="DoxX"/>
</dbReference>
<dbReference type="EMBL" id="PXYK01000008">
    <property type="protein sequence ID" value="PSJ61092.1"/>
    <property type="molecule type" value="Genomic_DNA"/>
</dbReference>
<evidence type="ECO:0000256" key="7">
    <source>
        <dbReference type="SAM" id="Phobius"/>
    </source>
</evidence>
<evidence type="ECO:0000256" key="1">
    <source>
        <dbReference type="ARBA" id="ARBA00004651"/>
    </source>
</evidence>
<sequence length="139" mass="13999">MSINSSVAAQPTAAAGAIVAVGRVLLSLMFIYAGFGKLIDIGGTAGWFGSIGLPLPTILAVLVGLLEFFGGLAILVGYKTRIAALAIAAFTIGATLIAHTNLADQVQQLFFLKNLSVTGGLLVLAGLGAGSLSVDARRG</sequence>
<reference evidence="8 9" key="1">
    <citation type="submission" date="2018-03" db="EMBL/GenBank/DDBJ databases">
        <title>The draft genome of Mesorhizobium sp. 6GN-30.</title>
        <authorList>
            <person name="Liu L."/>
            <person name="Li L."/>
            <person name="Wang T."/>
            <person name="Zhang X."/>
            <person name="Liang L."/>
        </authorList>
    </citation>
    <scope>NUCLEOTIDE SEQUENCE [LARGE SCALE GENOMIC DNA]</scope>
    <source>
        <strain evidence="8 9">6GN30</strain>
    </source>
</reference>
<evidence type="ECO:0000256" key="2">
    <source>
        <dbReference type="ARBA" id="ARBA00006679"/>
    </source>
</evidence>
<keyword evidence="9" id="KW-1185">Reference proteome</keyword>
<keyword evidence="6 7" id="KW-0472">Membrane</keyword>
<keyword evidence="4 7" id="KW-0812">Transmembrane</keyword>
<dbReference type="RefSeq" id="WP_106772097.1">
    <property type="nucleotide sequence ID" value="NZ_PXYK01000008.1"/>
</dbReference>
<evidence type="ECO:0000256" key="6">
    <source>
        <dbReference type="ARBA" id="ARBA00023136"/>
    </source>
</evidence>
<evidence type="ECO:0008006" key="10">
    <source>
        <dbReference type="Google" id="ProtNLM"/>
    </source>
</evidence>
<accession>A0A2P7SF21</accession>
<dbReference type="PANTHER" id="PTHR33452">
    <property type="entry name" value="OXIDOREDUCTASE CATD-RELATED"/>
    <property type="match status" value="1"/>
</dbReference>
<protein>
    <recommendedName>
        <fullName evidence="10">DoxX family protein</fullName>
    </recommendedName>
</protein>
<dbReference type="AlphaFoldDB" id="A0A2P7SF21"/>
<dbReference type="Pfam" id="PF07681">
    <property type="entry name" value="DoxX"/>
    <property type="match status" value="1"/>
</dbReference>
<dbReference type="GO" id="GO:0005886">
    <property type="term" value="C:plasma membrane"/>
    <property type="evidence" value="ECO:0007669"/>
    <property type="project" value="UniProtKB-SubCell"/>
</dbReference>
<keyword evidence="3" id="KW-1003">Cell membrane</keyword>
<evidence type="ECO:0000256" key="3">
    <source>
        <dbReference type="ARBA" id="ARBA00022475"/>
    </source>
</evidence>
<dbReference type="Proteomes" id="UP000241229">
    <property type="component" value="Unassembled WGS sequence"/>
</dbReference>
<keyword evidence="5 7" id="KW-1133">Transmembrane helix</keyword>
<evidence type="ECO:0000313" key="9">
    <source>
        <dbReference type="Proteomes" id="UP000241229"/>
    </source>
</evidence>
<evidence type="ECO:0000256" key="4">
    <source>
        <dbReference type="ARBA" id="ARBA00022692"/>
    </source>
</evidence>
<comment type="similarity">
    <text evidence="2">Belongs to the DoxX family.</text>
</comment>
<name>A0A2P7SF21_9HYPH</name>
<dbReference type="InterPro" id="IPR051907">
    <property type="entry name" value="DoxX-like_oxidoreductase"/>
</dbReference>
<feature type="transmembrane region" description="Helical" evidence="7">
    <location>
        <begin position="55"/>
        <end position="75"/>
    </location>
</feature>
<evidence type="ECO:0000313" key="8">
    <source>
        <dbReference type="EMBL" id="PSJ61092.1"/>
    </source>
</evidence>
<organism evidence="8 9">
    <name type="scientific">Kumtagia ephedrae</name>
    <dbReference type="NCBI Taxonomy" id="2116701"/>
    <lineage>
        <taxon>Bacteria</taxon>
        <taxon>Pseudomonadati</taxon>
        <taxon>Pseudomonadota</taxon>
        <taxon>Alphaproteobacteria</taxon>
        <taxon>Hyphomicrobiales</taxon>
        <taxon>Phyllobacteriaceae</taxon>
        <taxon>Kumtagia</taxon>
    </lineage>
</organism>